<dbReference type="OrthoDB" id="10539293at2759"/>
<comment type="caution">
    <text evidence="1">The sequence shown here is derived from an EMBL/GenBank/DDBJ whole genome shotgun (WGS) entry which is preliminary data.</text>
</comment>
<protein>
    <submittedName>
        <fullName evidence="1">Uncharacterized protein</fullName>
    </submittedName>
</protein>
<name>A0A1Q9C4K6_SYMMI</name>
<organism evidence="1 2">
    <name type="scientific">Symbiodinium microadriaticum</name>
    <name type="common">Dinoflagellate</name>
    <name type="synonym">Zooxanthella microadriatica</name>
    <dbReference type="NCBI Taxonomy" id="2951"/>
    <lineage>
        <taxon>Eukaryota</taxon>
        <taxon>Sar</taxon>
        <taxon>Alveolata</taxon>
        <taxon>Dinophyceae</taxon>
        <taxon>Suessiales</taxon>
        <taxon>Symbiodiniaceae</taxon>
        <taxon>Symbiodinium</taxon>
    </lineage>
</organism>
<proteinExistence type="predicted"/>
<dbReference type="Proteomes" id="UP000186817">
    <property type="component" value="Unassembled WGS sequence"/>
</dbReference>
<reference evidence="1 2" key="1">
    <citation type="submission" date="2016-02" db="EMBL/GenBank/DDBJ databases">
        <title>Genome analysis of coral dinoflagellate symbionts highlights evolutionary adaptations to a symbiotic lifestyle.</title>
        <authorList>
            <person name="Aranda M."/>
            <person name="Li Y."/>
            <person name="Liew Y.J."/>
            <person name="Baumgarten S."/>
            <person name="Simakov O."/>
            <person name="Wilson M."/>
            <person name="Piel J."/>
            <person name="Ashoor H."/>
            <person name="Bougouffa S."/>
            <person name="Bajic V.B."/>
            <person name="Ryu T."/>
            <person name="Ravasi T."/>
            <person name="Bayer T."/>
            <person name="Micklem G."/>
            <person name="Kim H."/>
            <person name="Bhak J."/>
            <person name="Lajeunesse T.C."/>
            <person name="Voolstra C.R."/>
        </authorList>
    </citation>
    <scope>NUCLEOTIDE SEQUENCE [LARGE SCALE GENOMIC DNA]</scope>
    <source>
        <strain evidence="1 2">CCMP2467</strain>
    </source>
</reference>
<gene>
    <name evidence="1" type="ORF">AK812_SmicGene42044</name>
</gene>
<evidence type="ECO:0000313" key="1">
    <source>
        <dbReference type="EMBL" id="OLP77849.1"/>
    </source>
</evidence>
<dbReference type="AlphaFoldDB" id="A0A1Q9C4K6"/>
<dbReference type="EMBL" id="LSRX01001700">
    <property type="protein sequence ID" value="OLP77849.1"/>
    <property type="molecule type" value="Genomic_DNA"/>
</dbReference>
<evidence type="ECO:0000313" key="2">
    <source>
        <dbReference type="Proteomes" id="UP000186817"/>
    </source>
</evidence>
<sequence length="143" mass="15962">MEVLEVINRIKRTNLGLGTLLEMCYHDNKGRLSFKGPIDVAAAAIGQIEVISGEVSEAYSQKFPLQDTLEREKRELEQMEEGLVQEKLGAQRLQSALRMRHHELAEKLQAPGKWFCAVLPWLGGPKVPKAIQSRLSVEPSGAK</sequence>
<accession>A0A1Q9C4K6</accession>
<keyword evidence="2" id="KW-1185">Reference proteome</keyword>